<dbReference type="GO" id="GO:0006508">
    <property type="term" value="P:proteolysis"/>
    <property type="evidence" value="ECO:0007669"/>
    <property type="project" value="UniProtKB-KW"/>
</dbReference>
<sequence length="392" mass="40912">MRWPSRRRMLPTVIGISLVTTVVADIAVVMVRDQGASPATQGAERLVAAAETTGYAPSAVSPLRKAVIPHVLAASAQTIPAASVEAARHVKGVKSVEVVDAARALVAGKRVGVMGVEPSTFRAYTPEASAKSDALWRNISGGDVAISFTMGKDGGVPLASWTQIGGTEHKTAVRVGAYATMGIGQVDAVVSHTTAHAIGMPSGNALLVSAPHTNVTKLRKALAQVLPHGVKTAALESRYDGTTTPGGAPSSATGRVMTAPEVNTAIRAAESKIGMPYVWGGESDREGGYDCSGLVQWAFARAGIKMPRTADIQAFTGWRLPYSKAQPGDLLTWKNDPTFNGVSHIAIYLGNNKMVVAPHTGTDVQIQTVYMTNFWGAIRVNPQLAAQKAGGA</sequence>
<evidence type="ECO:0000259" key="5">
    <source>
        <dbReference type="PROSITE" id="PS51935"/>
    </source>
</evidence>
<dbReference type="Proteomes" id="UP000316096">
    <property type="component" value="Unassembled WGS sequence"/>
</dbReference>
<keyword evidence="4" id="KW-0788">Thiol protease</keyword>
<organism evidence="6 7">
    <name type="scientific">Actinoallomurus bryophytorum</name>
    <dbReference type="NCBI Taxonomy" id="1490222"/>
    <lineage>
        <taxon>Bacteria</taxon>
        <taxon>Bacillati</taxon>
        <taxon>Actinomycetota</taxon>
        <taxon>Actinomycetes</taxon>
        <taxon>Streptosporangiales</taxon>
        <taxon>Thermomonosporaceae</taxon>
        <taxon>Actinoallomurus</taxon>
    </lineage>
</organism>
<keyword evidence="2" id="KW-0645">Protease</keyword>
<feature type="domain" description="NlpC/P60" evidence="5">
    <location>
        <begin position="259"/>
        <end position="386"/>
    </location>
</feature>
<dbReference type="Pfam" id="PF00877">
    <property type="entry name" value="NLPC_P60"/>
    <property type="match status" value="1"/>
</dbReference>
<gene>
    <name evidence="6" type="ORF">FB559_1307</name>
</gene>
<dbReference type="InterPro" id="IPR051794">
    <property type="entry name" value="PG_Endopeptidase_C40"/>
</dbReference>
<protein>
    <submittedName>
        <fullName evidence="6">Cell wall-associated NlpC family hydrolase</fullName>
    </submittedName>
</protein>
<dbReference type="RefSeq" id="WP_141954292.1">
    <property type="nucleotide sequence ID" value="NZ_VFOZ01000001.1"/>
</dbReference>
<evidence type="ECO:0000313" key="7">
    <source>
        <dbReference type="Proteomes" id="UP000316096"/>
    </source>
</evidence>
<dbReference type="EMBL" id="VFOZ01000001">
    <property type="protein sequence ID" value="TQL95797.1"/>
    <property type="molecule type" value="Genomic_DNA"/>
</dbReference>
<proteinExistence type="inferred from homology"/>
<dbReference type="PANTHER" id="PTHR47359:SF3">
    <property type="entry name" value="NLP_P60 DOMAIN-CONTAINING PROTEIN-RELATED"/>
    <property type="match status" value="1"/>
</dbReference>
<dbReference type="Gene3D" id="3.90.1720.10">
    <property type="entry name" value="endopeptidase domain like (from Nostoc punctiforme)"/>
    <property type="match status" value="1"/>
</dbReference>
<evidence type="ECO:0000313" key="6">
    <source>
        <dbReference type="EMBL" id="TQL95797.1"/>
    </source>
</evidence>
<dbReference type="PANTHER" id="PTHR47359">
    <property type="entry name" value="PEPTIDOGLYCAN DL-ENDOPEPTIDASE CWLO"/>
    <property type="match status" value="1"/>
</dbReference>
<dbReference type="InterPro" id="IPR000064">
    <property type="entry name" value="NLP_P60_dom"/>
</dbReference>
<accession>A0A543CFW7</accession>
<dbReference type="GO" id="GO:0008234">
    <property type="term" value="F:cysteine-type peptidase activity"/>
    <property type="evidence" value="ECO:0007669"/>
    <property type="project" value="UniProtKB-KW"/>
</dbReference>
<reference evidence="6 7" key="1">
    <citation type="submission" date="2019-06" db="EMBL/GenBank/DDBJ databases">
        <title>Sequencing the genomes of 1000 actinobacteria strains.</title>
        <authorList>
            <person name="Klenk H.-P."/>
        </authorList>
    </citation>
    <scope>NUCLEOTIDE SEQUENCE [LARGE SCALE GENOMIC DNA]</scope>
    <source>
        <strain evidence="6 7">DSM 102200</strain>
    </source>
</reference>
<dbReference type="SUPFAM" id="SSF54001">
    <property type="entry name" value="Cysteine proteinases"/>
    <property type="match status" value="1"/>
</dbReference>
<dbReference type="OrthoDB" id="5244330at2"/>
<evidence type="ECO:0000256" key="1">
    <source>
        <dbReference type="ARBA" id="ARBA00007074"/>
    </source>
</evidence>
<dbReference type="AlphaFoldDB" id="A0A543CFW7"/>
<evidence type="ECO:0000256" key="2">
    <source>
        <dbReference type="ARBA" id="ARBA00022670"/>
    </source>
</evidence>
<keyword evidence="7" id="KW-1185">Reference proteome</keyword>
<comment type="similarity">
    <text evidence="1">Belongs to the peptidase C40 family.</text>
</comment>
<keyword evidence="3 6" id="KW-0378">Hydrolase</keyword>
<dbReference type="PROSITE" id="PS51935">
    <property type="entry name" value="NLPC_P60"/>
    <property type="match status" value="1"/>
</dbReference>
<name>A0A543CFW7_9ACTN</name>
<evidence type="ECO:0000256" key="3">
    <source>
        <dbReference type="ARBA" id="ARBA00022801"/>
    </source>
</evidence>
<evidence type="ECO:0000256" key="4">
    <source>
        <dbReference type="ARBA" id="ARBA00022807"/>
    </source>
</evidence>
<comment type="caution">
    <text evidence="6">The sequence shown here is derived from an EMBL/GenBank/DDBJ whole genome shotgun (WGS) entry which is preliminary data.</text>
</comment>
<dbReference type="InterPro" id="IPR038765">
    <property type="entry name" value="Papain-like_cys_pep_sf"/>
</dbReference>